<proteinExistence type="predicted"/>
<dbReference type="eggNOG" id="COG0699">
    <property type="taxonomic scope" value="Bacteria"/>
</dbReference>
<protein>
    <recommendedName>
        <fullName evidence="2">Dynamin N-terminal domain-containing protein</fullName>
    </recommendedName>
</protein>
<keyword evidence="4" id="KW-1185">Reference proteome</keyword>
<dbReference type="EMBL" id="CP001802">
    <property type="protein sequence ID" value="ACY20457.1"/>
    <property type="molecule type" value="Genomic_DNA"/>
</dbReference>
<reference evidence="3 4" key="2">
    <citation type="journal article" date="2010" name="Stand. Genomic Sci.">
        <title>Complete genome sequence of Gordonia bronchialis type strain (3410).</title>
        <authorList>
            <person name="Ivanova N."/>
            <person name="Sikorski J."/>
            <person name="Jando M."/>
            <person name="Lapidus A."/>
            <person name="Nolan M."/>
            <person name="Lucas S."/>
            <person name="Del Rio T.G."/>
            <person name="Tice H."/>
            <person name="Copeland A."/>
            <person name="Cheng J.F."/>
            <person name="Chen F."/>
            <person name="Bruce D."/>
            <person name="Goodwin L."/>
            <person name="Pitluck S."/>
            <person name="Mavromatis K."/>
            <person name="Ovchinnikova G."/>
            <person name="Pati A."/>
            <person name="Chen A."/>
            <person name="Palaniappan K."/>
            <person name="Land M."/>
            <person name="Hauser L."/>
            <person name="Chang Y.J."/>
            <person name="Jeffries C.D."/>
            <person name="Chain P."/>
            <person name="Saunders E."/>
            <person name="Han C."/>
            <person name="Detter J.C."/>
            <person name="Brettin T."/>
            <person name="Rohde M."/>
            <person name="Goker M."/>
            <person name="Bristow J."/>
            <person name="Eisen J.A."/>
            <person name="Markowitz V."/>
            <person name="Hugenholtz P."/>
            <person name="Klenk H.P."/>
            <person name="Kyrpides N.C."/>
        </authorList>
    </citation>
    <scope>NUCLEOTIDE SEQUENCE [LARGE SCALE GENOMIC DNA]</scope>
    <source>
        <strain evidence="4">ATCC 25592 / DSM 43247 / BCRC 13721 / JCM 3198 / KCTC 3076 / NBRC 16047 / NCTC 10667</strain>
    </source>
</reference>
<reference evidence="4" key="1">
    <citation type="submission" date="2009-10" db="EMBL/GenBank/DDBJ databases">
        <title>The complete chromosome of Gordonia bronchialis DSM 43247.</title>
        <authorList>
            <consortium name="US DOE Joint Genome Institute (JGI-PGF)"/>
            <person name="Lucas S."/>
            <person name="Copeland A."/>
            <person name="Lapidus A."/>
            <person name="Glavina del Rio T."/>
            <person name="Dalin E."/>
            <person name="Tice H."/>
            <person name="Bruce D."/>
            <person name="Goodwin L."/>
            <person name="Pitluck S."/>
            <person name="Kyrpides N."/>
            <person name="Mavromatis K."/>
            <person name="Ivanova N."/>
            <person name="Ovchinnikova G."/>
            <person name="Saunders E."/>
            <person name="Brettin T."/>
            <person name="Detter J.C."/>
            <person name="Han C."/>
            <person name="Larimer F."/>
            <person name="Land M."/>
            <person name="Hauser L."/>
            <person name="Markowitz V."/>
            <person name="Cheng J.-F."/>
            <person name="Hugenholtz P."/>
            <person name="Woyke T."/>
            <person name="Wu D."/>
            <person name="Jando M."/>
            <person name="Schneider S."/>
            <person name="Goeker M."/>
            <person name="Klenk H.-P."/>
            <person name="Eisen J.A."/>
        </authorList>
    </citation>
    <scope>NUCLEOTIDE SEQUENCE [LARGE SCALE GENOMIC DNA]</scope>
    <source>
        <strain evidence="4">ATCC 25592 / DSM 43247 / BCRC 13721 / JCM 3198 / KCTC 3076 / NBRC 16047 / NCTC 10667</strain>
    </source>
</reference>
<organism evidence="3 4">
    <name type="scientific">Gordonia bronchialis (strain ATCC 25592 / DSM 43247 / BCRC 13721 / JCM 3198 / KCTC 3076 / NBRC 16047 / NCTC 10667)</name>
    <name type="common">Rhodococcus bronchialis</name>
    <dbReference type="NCBI Taxonomy" id="526226"/>
    <lineage>
        <taxon>Bacteria</taxon>
        <taxon>Bacillati</taxon>
        <taxon>Actinomycetota</taxon>
        <taxon>Actinomycetes</taxon>
        <taxon>Mycobacteriales</taxon>
        <taxon>Gordoniaceae</taxon>
        <taxon>Gordonia</taxon>
    </lineage>
</organism>
<dbReference type="KEGG" id="gbr:Gbro_1149"/>
<dbReference type="PANTHER" id="PTHR43681:SF1">
    <property type="entry name" value="SARCALUMENIN"/>
    <property type="match status" value="1"/>
</dbReference>
<dbReference type="PANTHER" id="PTHR43681">
    <property type="entry name" value="TRANSMEMBRANE GTPASE FZO"/>
    <property type="match status" value="1"/>
</dbReference>
<dbReference type="InterPro" id="IPR027417">
    <property type="entry name" value="P-loop_NTPase"/>
</dbReference>
<dbReference type="SUPFAM" id="SSF52540">
    <property type="entry name" value="P-loop containing nucleoside triphosphate hydrolases"/>
    <property type="match status" value="1"/>
</dbReference>
<dbReference type="InterPro" id="IPR051943">
    <property type="entry name" value="TRAFAC_Dynamin-like_GTPase"/>
</dbReference>
<dbReference type="AlphaFoldDB" id="D0L505"/>
<keyword evidence="1" id="KW-0175">Coiled coil</keyword>
<evidence type="ECO:0000313" key="4">
    <source>
        <dbReference type="Proteomes" id="UP000001219"/>
    </source>
</evidence>
<dbReference type="Gene3D" id="3.40.50.300">
    <property type="entry name" value="P-loop containing nucleotide triphosphate hydrolases"/>
    <property type="match status" value="1"/>
</dbReference>
<dbReference type="Pfam" id="PF00350">
    <property type="entry name" value="Dynamin_N"/>
    <property type="match status" value="1"/>
</dbReference>
<gene>
    <name evidence="3" type="ordered locus">Gbro_1149</name>
</gene>
<sequence length="602" mass="64291">MNAVKPAVTADGVLQAAVDRLRKHGEGEIADRALRVRERPAPEGSVVVVGEVSRGKSSLVNALGGAPGLAPVDTEITTSVYVRFTPATAELPLGTALIEFPGTTRRIDATEVRDWVTVDGRHADGTAPATTDDPDDGPVGLPVTGARVAIASTLLPDVVIVDTPGVGSLVAEHVQAAVSAARGAGVLLMVCDATAPISAPELAFLGSISEEISSVVLAVTKIDLVMRQWRTIVAENRKLITTHAPRFAHLPIIGVSNRIAEQAAAITDPERARSALDASGLTELAPTLAPMVGGVAGSSTRNALQVAFIGLDVVRARLMLEITATAAAPQVKAEVEAERERLQQLRARKQEWAHRLAQETTELGVAADDLLRDEFETLVAQWSTRIDKLKFYEPHRASKELVGQMTVDLEAAARRVSEMFVAGVEKIADGLFADTEIRSDVLARLAPADELSLREQQKVSPWKNMVDPILLSAMVAGGPLALIPGVNLVAVPVWSGIVVGFRASRVGKENHRKWLTKAANDMKTDLRSQLKAMNGRAVGELRIAYGALLEKRIAESTAIINEAAAESKRNTAQRQQVVNDLRTQVTAIDNVRKSIVAVTRPR</sequence>
<feature type="domain" description="Dynamin N-terminal" evidence="2">
    <location>
        <begin position="46"/>
        <end position="219"/>
    </location>
</feature>
<name>D0L505_GORB4</name>
<dbReference type="Proteomes" id="UP000001219">
    <property type="component" value="Chromosome"/>
</dbReference>
<evidence type="ECO:0000259" key="2">
    <source>
        <dbReference type="Pfam" id="PF00350"/>
    </source>
</evidence>
<dbReference type="OrthoDB" id="4746525at2"/>
<accession>D0L505</accession>
<evidence type="ECO:0000313" key="3">
    <source>
        <dbReference type="EMBL" id="ACY20457.1"/>
    </source>
</evidence>
<dbReference type="HOGENOM" id="CLU_028675_0_0_11"/>
<dbReference type="InterPro" id="IPR045063">
    <property type="entry name" value="Dynamin_N"/>
</dbReference>
<feature type="coiled-coil region" evidence="1">
    <location>
        <begin position="328"/>
        <end position="362"/>
    </location>
</feature>
<evidence type="ECO:0000256" key="1">
    <source>
        <dbReference type="SAM" id="Coils"/>
    </source>
</evidence>
<dbReference type="STRING" id="526226.Gbro_1149"/>